<dbReference type="Gene3D" id="3.40.1410.10">
    <property type="entry name" value="Chorismate lyase-like"/>
    <property type="match status" value="1"/>
</dbReference>
<organism evidence="1 2">
    <name type="scientific">Methanobrevibacter thaueri</name>
    <dbReference type="NCBI Taxonomy" id="190975"/>
    <lineage>
        <taxon>Archaea</taxon>
        <taxon>Methanobacteriati</taxon>
        <taxon>Methanobacteriota</taxon>
        <taxon>Methanomada group</taxon>
        <taxon>Methanobacteria</taxon>
        <taxon>Methanobacteriales</taxon>
        <taxon>Methanobacteriaceae</taxon>
        <taxon>Methanobrevibacter</taxon>
    </lineage>
</organism>
<proteinExistence type="predicted"/>
<dbReference type="GO" id="GO:0016829">
    <property type="term" value="F:lyase activity"/>
    <property type="evidence" value="ECO:0007669"/>
    <property type="project" value="UniProtKB-KW"/>
</dbReference>
<evidence type="ECO:0000313" key="1">
    <source>
        <dbReference type="EMBL" id="MBE6502117.1"/>
    </source>
</evidence>
<name>A0A8T3VDV6_9EURY</name>
<dbReference type="Proteomes" id="UP000783037">
    <property type="component" value="Unassembled WGS sequence"/>
</dbReference>
<protein>
    <submittedName>
        <fullName evidence="1">Chorismate lyase</fullName>
    </submittedName>
</protein>
<gene>
    <name evidence="1" type="ORF">E7Z79_06705</name>
</gene>
<dbReference type="Pfam" id="PF01947">
    <property type="entry name" value="Rv2949c-like"/>
    <property type="match status" value="1"/>
</dbReference>
<dbReference type="AlphaFoldDB" id="A0A8T3VDV6"/>
<sequence>MKFKGNVMENKLRDRIMELEEEYDTTISTTQKILLCEHGPLTTLLDVLYGEVHLFILDQHLEKADEEKAKLLQMEPGEEIDYREVIVYKNGRPLVYTLSYIPTSRCSEQIFEDLMNERLTTGRILDKNVIETFITIKNISIEKPSPTLKELFKTDEYMLCRDYLITHNNEIGIWTKEAYPLSYFKE</sequence>
<dbReference type="RefSeq" id="WP_303739205.1">
    <property type="nucleotide sequence ID" value="NZ_SUTK01000030.1"/>
</dbReference>
<dbReference type="EMBL" id="SUTK01000030">
    <property type="protein sequence ID" value="MBE6502117.1"/>
    <property type="molecule type" value="Genomic_DNA"/>
</dbReference>
<dbReference type="InterPro" id="IPR002800">
    <property type="entry name" value="Rv2949c-like"/>
</dbReference>
<reference evidence="1" key="1">
    <citation type="submission" date="2019-04" db="EMBL/GenBank/DDBJ databases">
        <title>Evolution of Biomass-Degrading Anaerobic Consortia Revealed by Metagenomics.</title>
        <authorList>
            <person name="Peng X."/>
        </authorList>
    </citation>
    <scope>NUCLEOTIDE SEQUENCE</scope>
    <source>
        <strain evidence="1">SIG18</strain>
    </source>
</reference>
<accession>A0A8T3VDV6</accession>
<dbReference type="InterPro" id="IPR028978">
    <property type="entry name" value="Chorismate_lyase_/UTRA_dom_sf"/>
</dbReference>
<dbReference type="SUPFAM" id="SSF64288">
    <property type="entry name" value="Chorismate lyase-like"/>
    <property type="match status" value="1"/>
</dbReference>
<evidence type="ECO:0000313" key="2">
    <source>
        <dbReference type="Proteomes" id="UP000783037"/>
    </source>
</evidence>
<comment type="caution">
    <text evidence="1">The sequence shown here is derived from an EMBL/GenBank/DDBJ whole genome shotgun (WGS) entry which is preliminary data.</text>
</comment>
<keyword evidence="1" id="KW-0456">Lyase</keyword>